<proteinExistence type="predicted"/>
<protein>
    <submittedName>
        <fullName evidence="1">Uncharacterized protein</fullName>
    </submittedName>
</protein>
<evidence type="ECO:0000313" key="2">
    <source>
        <dbReference type="Proteomes" id="UP001162318"/>
    </source>
</evidence>
<accession>A0AA43BAK7</accession>
<organism evidence="1 2">
    <name type="scientific">Sphingobium yanoikuyae</name>
    <name type="common">Sphingomonas yanoikuyae</name>
    <dbReference type="NCBI Taxonomy" id="13690"/>
    <lineage>
        <taxon>Bacteria</taxon>
        <taxon>Pseudomonadati</taxon>
        <taxon>Pseudomonadota</taxon>
        <taxon>Alphaproteobacteria</taxon>
        <taxon>Sphingomonadales</taxon>
        <taxon>Sphingomonadaceae</taxon>
        <taxon>Sphingobium</taxon>
    </lineage>
</organism>
<gene>
    <name evidence="1" type="ORF">N5J77_14215</name>
</gene>
<reference evidence="1" key="1">
    <citation type="submission" date="2022-09" db="EMBL/GenBank/DDBJ databases">
        <title>Intensive care unit water sources are persistently colonized with multi-drug resistant bacteria and are the site of extensive horizontal gene transfer of antibiotic resistance genes.</title>
        <authorList>
            <person name="Diorio-Toth L."/>
        </authorList>
    </citation>
    <scope>NUCLEOTIDE SEQUENCE</scope>
    <source>
        <strain evidence="1">GD03659</strain>
    </source>
</reference>
<dbReference type="Proteomes" id="UP001162318">
    <property type="component" value="Unassembled WGS sequence"/>
</dbReference>
<name>A0AA43BAK7_SPHYA</name>
<dbReference type="RefSeq" id="WP_279728766.1">
    <property type="nucleotide sequence ID" value="NZ_JAOCKX010000019.1"/>
</dbReference>
<dbReference type="EMBL" id="JAOCKX010000019">
    <property type="protein sequence ID" value="MDH2132283.1"/>
    <property type="molecule type" value="Genomic_DNA"/>
</dbReference>
<comment type="caution">
    <text evidence="1">The sequence shown here is derived from an EMBL/GenBank/DDBJ whole genome shotgun (WGS) entry which is preliminary data.</text>
</comment>
<sequence>MDVLIDAHCHFIRSTRALAAWGTTLNVAVHHLATLPAIEVMAALSAVPSSGLIGDQHHFLGAPASMNQCATEIIKAAMDATSDGASPELRHVYIGALQALLLAEASSVSRLYREIVL</sequence>
<dbReference type="AlphaFoldDB" id="A0AA43BAK7"/>
<evidence type="ECO:0000313" key="1">
    <source>
        <dbReference type="EMBL" id="MDH2132283.1"/>
    </source>
</evidence>